<gene>
    <name evidence="1" type="ORF">POCTA_138.1.T0600207</name>
</gene>
<evidence type="ECO:0000313" key="2">
    <source>
        <dbReference type="Proteomes" id="UP000683925"/>
    </source>
</evidence>
<dbReference type="EMBL" id="CAJJDP010000059">
    <property type="protein sequence ID" value="CAD8172619.1"/>
    <property type="molecule type" value="Genomic_DNA"/>
</dbReference>
<keyword evidence="2" id="KW-1185">Reference proteome</keyword>
<protein>
    <submittedName>
        <fullName evidence="1">Uncharacterized protein</fullName>
    </submittedName>
</protein>
<dbReference type="AlphaFoldDB" id="A0A8S1V9F1"/>
<dbReference type="Proteomes" id="UP000683925">
    <property type="component" value="Unassembled WGS sequence"/>
</dbReference>
<proteinExistence type="predicted"/>
<reference evidence="1" key="1">
    <citation type="submission" date="2021-01" db="EMBL/GenBank/DDBJ databases">
        <authorList>
            <consortium name="Genoscope - CEA"/>
            <person name="William W."/>
        </authorList>
    </citation>
    <scope>NUCLEOTIDE SEQUENCE</scope>
</reference>
<accession>A0A8S1V9F1</accession>
<sequence length="80" mass="9492">MLNNQITIRLNQLQIDKQLFVDFHIPFQMLSSNRYDIDTIWINPISKDQANDKEIKHLISQFNYNSEARFTYAESSIPES</sequence>
<organism evidence="1 2">
    <name type="scientific">Paramecium octaurelia</name>
    <dbReference type="NCBI Taxonomy" id="43137"/>
    <lineage>
        <taxon>Eukaryota</taxon>
        <taxon>Sar</taxon>
        <taxon>Alveolata</taxon>
        <taxon>Ciliophora</taxon>
        <taxon>Intramacronucleata</taxon>
        <taxon>Oligohymenophorea</taxon>
        <taxon>Peniculida</taxon>
        <taxon>Parameciidae</taxon>
        <taxon>Paramecium</taxon>
    </lineage>
</organism>
<evidence type="ECO:0000313" key="1">
    <source>
        <dbReference type="EMBL" id="CAD8172619.1"/>
    </source>
</evidence>
<comment type="caution">
    <text evidence="1">The sequence shown here is derived from an EMBL/GenBank/DDBJ whole genome shotgun (WGS) entry which is preliminary data.</text>
</comment>
<name>A0A8S1V9F1_PAROT</name>